<dbReference type="Pfam" id="PF00857">
    <property type="entry name" value="Isochorismatase"/>
    <property type="match status" value="1"/>
</dbReference>
<proteinExistence type="predicted"/>
<comment type="caution">
    <text evidence="3">The sequence shown here is derived from an EMBL/GenBank/DDBJ whole genome shotgun (WGS) entry which is preliminary data.</text>
</comment>
<dbReference type="PANTHER" id="PTHR43540">
    <property type="entry name" value="PEROXYUREIDOACRYLATE/UREIDOACRYLATE AMIDOHYDROLASE-RELATED"/>
    <property type="match status" value="1"/>
</dbReference>
<dbReference type="EMBL" id="JACIEM010000001">
    <property type="protein sequence ID" value="MBB4002171.1"/>
    <property type="molecule type" value="Genomic_DNA"/>
</dbReference>
<organism evidence="3 4">
    <name type="scientific">Aurantimonas endophytica</name>
    <dbReference type="NCBI Taxonomy" id="1522175"/>
    <lineage>
        <taxon>Bacteria</taxon>
        <taxon>Pseudomonadati</taxon>
        <taxon>Pseudomonadota</taxon>
        <taxon>Alphaproteobacteria</taxon>
        <taxon>Hyphomicrobiales</taxon>
        <taxon>Aurantimonadaceae</taxon>
        <taxon>Aurantimonas</taxon>
    </lineage>
</organism>
<sequence length="210" mass="22740">MSLASTPKDLERKGFAGRFGFGQKSALVVVDFTNAFTDPGHRLGSDSAVEIAATNELIAIFRAKGLPVLFTAIEYESDVAAASSHWRTKIDAISDLYRGSSGTIQDARLDREEGDPIVNKEFASAFFRTTLEALLLERSVDTVVVAGCSTSGCVRATAVDACQLGFRVIVCRDAVADRNRNAHDQALVDIDLKYGDVLGRNEIAERLHTN</sequence>
<dbReference type="Proteomes" id="UP000588647">
    <property type="component" value="Unassembled WGS sequence"/>
</dbReference>
<keyword evidence="4" id="KW-1185">Reference proteome</keyword>
<dbReference type="PANTHER" id="PTHR43540:SF1">
    <property type="entry name" value="ISOCHORISMATASE HYDROLASE"/>
    <property type="match status" value="1"/>
</dbReference>
<feature type="domain" description="Isochorismatase-like" evidence="2">
    <location>
        <begin position="25"/>
        <end position="199"/>
    </location>
</feature>
<dbReference type="AlphaFoldDB" id="A0A7W6HBL5"/>
<dbReference type="GO" id="GO:0016787">
    <property type="term" value="F:hydrolase activity"/>
    <property type="evidence" value="ECO:0007669"/>
    <property type="project" value="UniProtKB-KW"/>
</dbReference>
<protein>
    <submittedName>
        <fullName evidence="3">Nicotinamidase-related amidase</fullName>
    </submittedName>
</protein>
<evidence type="ECO:0000313" key="3">
    <source>
        <dbReference type="EMBL" id="MBB4002171.1"/>
    </source>
</evidence>
<dbReference type="RefSeq" id="WP_183206653.1">
    <property type="nucleotide sequence ID" value="NZ_JAAAMM010000001.1"/>
</dbReference>
<evidence type="ECO:0000256" key="1">
    <source>
        <dbReference type="ARBA" id="ARBA00022801"/>
    </source>
</evidence>
<reference evidence="3 4" key="1">
    <citation type="submission" date="2020-08" db="EMBL/GenBank/DDBJ databases">
        <title>Genomic Encyclopedia of Type Strains, Phase IV (KMG-IV): sequencing the most valuable type-strain genomes for metagenomic binning, comparative biology and taxonomic classification.</title>
        <authorList>
            <person name="Goeker M."/>
        </authorList>
    </citation>
    <scope>NUCLEOTIDE SEQUENCE [LARGE SCALE GENOMIC DNA]</scope>
    <source>
        <strain evidence="3 4">DSM 103570</strain>
    </source>
</reference>
<accession>A0A7W6HBL5</accession>
<dbReference type="InterPro" id="IPR050272">
    <property type="entry name" value="Isochorismatase-like_hydrls"/>
</dbReference>
<dbReference type="SUPFAM" id="SSF52499">
    <property type="entry name" value="Isochorismatase-like hydrolases"/>
    <property type="match status" value="1"/>
</dbReference>
<dbReference type="Gene3D" id="3.40.50.850">
    <property type="entry name" value="Isochorismatase-like"/>
    <property type="match status" value="1"/>
</dbReference>
<dbReference type="InterPro" id="IPR036380">
    <property type="entry name" value="Isochorismatase-like_sf"/>
</dbReference>
<keyword evidence="1" id="KW-0378">Hydrolase</keyword>
<evidence type="ECO:0000259" key="2">
    <source>
        <dbReference type="Pfam" id="PF00857"/>
    </source>
</evidence>
<dbReference type="InterPro" id="IPR000868">
    <property type="entry name" value="Isochorismatase-like_dom"/>
</dbReference>
<evidence type="ECO:0000313" key="4">
    <source>
        <dbReference type="Proteomes" id="UP000588647"/>
    </source>
</evidence>
<gene>
    <name evidence="3" type="ORF">GGR03_001218</name>
</gene>
<name>A0A7W6HBL5_9HYPH</name>